<dbReference type="InterPro" id="IPR027815">
    <property type="entry name" value="CSC1/OSCA1-like_cyt"/>
</dbReference>
<feature type="transmembrane region" description="Helical" evidence="9">
    <location>
        <begin position="155"/>
        <end position="179"/>
    </location>
</feature>
<dbReference type="KEGG" id="bbes:BESB_015880"/>
<feature type="transmembrane region" description="Helical" evidence="9">
    <location>
        <begin position="620"/>
        <end position="643"/>
    </location>
</feature>
<evidence type="ECO:0000259" key="10">
    <source>
        <dbReference type="Pfam" id="PF01529"/>
    </source>
</evidence>
<accession>A0A2A9MA68</accession>
<keyword evidence="4 9" id="KW-1133">Transmembrane helix</keyword>
<dbReference type="VEuPathDB" id="ToxoDB:BESB_015880"/>
<feature type="domain" description="CSC1/OSCA1-like cytosolic" evidence="11">
    <location>
        <begin position="410"/>
        <end position="607"/>
    </location>
</feature>
<evidence type="ECO:0000313" key="12">
    <source>
        <dbReference type="EMBL" id="PFH32270.1"/>
    </source>
</evidence>
<gene>
    <name evidence="12" type="ORF">BESB_015880</name>
</gene>
<evidence type="ECO:0000259" key="11">
    <source>
        <dbReference type="Pfam" id="PF14703"/>
    </source>
</evidence>
<evidence type="ECO:0000256" key="4">
    <source>
        <dbReference type="ARBA" id="ARBA00022989"/>
    </source>
</evidence>
<name>A0A2A9MA68_BESBE</name>
<keyword evidence="2" id="KW-0808">Transferase</keyword>
<dbReference type="GO" id="GO:0016409">
    <property type="term" value="F:palmitoyltransferase activity"/>
    <property type="evidence" value="ECO:0007669"/>
    <property type="project" value="InterPro"/>
</dbReference>
<keyword evidence="3 9" id="KW-0812">Transmembrane</keyword>
<feature type="compositionally biased region" description="Basic and acidic residues" evidence="8">
    <location>
        <begin position="1254"/>
        <end position="1275"/>
    </location>
</feature>
<dbReference type="EMBL" id="NWUJ01000011">
    <property type="protein sequence ID" value="PFH32270.1"/>
    <property type="molecule type" value="Genomic_DNA"/>
</dbReference>
<feature type="transmembrane region" description="Helical" evidence="9">
    <location>
        <begin position="191"/>
        <end position="215"/>
    </location>
</feature>
<dbReference type="RefSeq" id="XP_029216279.1">
    <property type="nucleotide sequence ID" value="XM_029360303.1"/>
</dbReference>
<dbReference type="GeneID" id="40306649"/>
<comment type="caution">
    <text evidence="12">The sequence shown here is derived from an EMBL/GenBank/DDBJ whole genome shotgun (WGS) entry which is preliminary data.</text>
</comment>
<dbReference type="Pfam" id="PF01529">
    <property type="entry name" value="DHHC"/>
    <property type="match status" value="1"/>
</dbReference>
<feature type="region of interest" description="Disordered" evidence="8">
    <location>
        <begin position="1338"/>
        <end position="1369"/>
    </location>
</feature>
<evidence type="ECO:0000256" key="1">
    <source>
        <dbReference type="ARBA" id="ARBA00004141"/>
    </source>
</evidence>
<feature type="transmembrane region" description="Helical" evidence="9">
    <location>
        <begin position="691"/>
        <end position="713"/>
    </location>
</feature>
<feature type="transmembrane region" description="Helical" evidence="9">
    <location>
        <begin position="805"/>
        <end position="824"/>
    </location>
</feature>
<keyword evidence="5 9" id="KW-0472">Membrane</keyword>
<feature type="coiled-coil region" evidence="7">
    <location>
        <begin position="510"/>
        <end position="537"/>
    </location>
</feature>
<dbReference type="STRING" id="94643.A0A2A9MA68"/>
<keyword evidence="6" id="KW-0012">Acyltransferase</keyword>
<comment type="subcellular location">
    <subcellularLocation>
        <location evidence="1">Membrane</location>
        <topology evidence="1">Multi-pass membrane protein</topology>
    </subcellularLocation>
</comment>
<dbReference type="PANTHER" id="PTHR12246">
    <property type="entry name" value="PALMITOYLTRANSFERASE ZDHHC16"/>
    <property type="match status" value="1"/>
</dbReference>
<feature type="domain" description="Palmitoyltransferase DHHC" evidence="10">
    <location>
        <begin position="109"/>
        <end position="232"/>
    </location>
</feature>
<feature type="transmembrane region" description="Helical" evidence="9">
    <location>
        <begin position="12"/>
        <end position="34"/>
    </location>
</feature>
<evidence type="ECO:0000256" key="2">
    <source>
        <dbReference type="ARBA" id="ARBA00022679"/>
    </source>
</evidence>
<feature type="transmembrane region" description="Helical" evidence="9">
    <location>
        <begin position="872"/>
        <end position="894"/>
    </location>
</feature>
<organism evidence="12 13">
    <name type="scientific">Besnoitia besnoiti</name>
    <name type="common">Apicomplexan protozoan</name>
    <dbReference type="NCBI Taxonomy" id="94643"/>
    <lineage>
        <taxon>Eukaryota</taxon>
        <taxon>Sar</taxon>
        <taxon>Alveolata</taxon>
        <taxon>Apicomplexa</taxon>
        <taxon>Conoidasida</taxon>
        <taxon>Coccidia</taxon>
        <taxon>Eucoccidiorida</taxon>
        <taxon>Eimeriorina</taxon>
        <taxon>Sarcocystidae</taxon>
        <taxon>Besnoitia</taxon>
    </lineage>
</organism>
<dbReference type="InterPro" id="IPR001594">
    <property type="entry name" value="Palmitoyltrfase_DHHC"/>
</dbReference>
<evidence type="ECO:0000256" key="6">
    <source>
        <dbReference type="ARBA" id="ARBA00023315"/>
    </source>
</evidence>
<proteinExistence type="predicted"/>
<feature type="compositionally biased region" description="Polar residues" evidence="8">
    <location>
        <begin position="1233"/>
        <end position="1242"/>
    </location>
</feature>
<dbReference type="Proteomes" id="UP000224006">
    <property type="component" value="Chromosome X"/>
</dbReference>
<feature type="compositionally biased region" description="Basic and acidic residues" evidence="8">
    <location>
        <begin position="1172"/>
        <end position="1222"/>
    </location>
</feature>
<feature type="compositionally biased region" description="Acidic residues" evidence="8">
    <location>
        <begin position="1276"/>
        <end position="1286"/>
    </location>
</feature>
<dbReference type="GO" id="GO:0016020">
    <property type="term" value="C:membrane"/>
    <property type="evidence" value="ECO:0007669"/>
    <property type="project" value="UniProtKB-SubCell"/>
</dbReference>
<evidence type="ECO:0000256" key="5">
    <source>
        <dbReference type="ARBA" id="ARBA00023136"/>
    </source>
</evidence>
<feature type="compositionally biased region" description="Basic and acidic residues" evidence="8">
    <location>
        <begin position="1349"/>
        <end position="1363"/>
    </location>
</feature>
<evidence type="ECO:0008006" key="14">
    <source>
        <dbReference type="Google" id="ProtNLM"/>
    </source>
</evidence>
<evidence type="ECO:0000256" key="7">
    <source>
        <dbReference type="SAM" id="Coils"/>
    </source>
</evidence>
<protein>
    <recommendedName>
        <fullName evidence="14">DHHC zinc finger domain-containing protein</fullName>
    </recommendedName>
</protein>
<reference evidence="12 13" key="1">
    <citation type="submission" date="2017-09" db="EMBL/GenBank/DDBJ databases">
        <title>Genome sequencing of Besnoitia besnoiti strain Bb-Ger1.</title>
        <authorList>
            <person name="Schares G."/>
            <person name="Venepally P."/>
            <person name="Lorenzi H.A."/>
        </authorList>
    </citation>
    <scope>NUCLEOTIDE SEQUENCE [LARGE SCALE GENOMIC DNA]</scope>
    <source>
        <strain evidence="12 13">Bb-Ger1</strain>
    </source>
</reference>
<feature type="transmembrane region" description="Helical" evidence="9">
    <location>
        <begin position="845"/>
        <end position="866"/>
    </location>
</feature>
<feature type="region of interest" description="Disordered" evidence="8">
    <location>
        <begin position="1145"/>
        <end position="1325"/>
    </location>
</feature>
<sequence>MWKQERGGQRVARFLPVVVVLLIGVILYSIYVVYNCFPLLQIEVPPEFRDEDARTRGFGHLVVSHVLAVLMFWSLYKACVTPAGSVPETEEWKARPNAEEIVERKRDGTLRYCHKCSHYKPDRTHHSRHTGKCTLKLDHYCPWVANDIGYFNYKFFYLTLLYTTVTLSFAAATMIPTVSAAFTDPNIPFETAYFIIMGTVLSLCVLVIVGSFFIFHSYLLSINSSTVEYCEKRRGGPGLDWDLGVFRNNKEVMVHPWMIFNMWNKKPSDVNSLLRQKLRHPTTEYGFDSGGKKESEVDPLFGVNVDEAKEHGKYSKVRKIDTQLIVDLHDTGDISQLFTASGYPKCGQYSLCCSPQELGDLGCGFPLFFDFLKMLFVLSASQCIFLSPVLFGVYNFWSHESSPSCSVYTLGLPKDAVDEDEIAQFFETNALPGNKEASIVKVVIGFDVCQYYEYAKRQSYLQKKLRRTGKPQDFHEQRMAWKDARAGAAIHQLKQARVRSIPTEIHVIAAALNQETEKHLREQLTRLEEKFKSLEAMHLRATGFAVVLFRYQLEQRECVRHWKESWQGCLKRLFGLGAFNSKHALFRDKYPLVVQRAPNPSDIQWENLAYSSSRRVLAKVATIGIGAVIWVVALTIDVVLLSLNVRIHNENYRGTGLEWFRPIENLIEKIDLSRIREALADPLDVQAHFGFLLLSFAPSVMTTLVNGAVGWVLDSMSQYERHQTVTGSEASSLLKLTVVFTLNTAVKYIFVLNQPEWWYVRGGMVESIFLKLLCCMLMEPIVTALPCQLATVLKSFALTVMYLPLAPIGVFLGLFMWSIYYWTYKYMLLRRCKRPYLQSALLPETALRLARFFMLCVPLVGAYLLVPSFDSSLHLTIQIVMLAGLGVALFFLVLPGRLAQKLFLTHFCQPEKEKTFWERMTYYQAQHMFVDKYHRTNPVYRALPAELNPEILFPPISLGLLGSTTAPEETPDLEGTVPHKRRRRGQLTNFGAAIDFPEKLQTQLRATIAATVDFSPGVARSPDNARFLRSLQEWSQGTDSGGGDPLEFLSSLLPSDIRSAVHRKTTVAGCLSPVAVADANPPGGPRGFLSFEGGVKEVVSLVERGTCSRSSPTLRDLRKPSASSEVRTRACFQVAAPVTEETMRGEAESACEAQTAHAQASDRGLESCGGGDDAHTARQAGREAAARRNKRRWDEGLEEGDARATESRRAGERNGEVEERGKIARKAKCVGTSPLNKTSPGSVTLPRSKGSRLFTREKAEGGRAVEVAIDTRREGSEDDDDVEGDDAGGARERLEASWPSPPPKETRGGGGAGKGTADDLESQSLFSPSLACPLVAASRDSPQCGRAGEAAHTEGSESGKENETNGSEVNTQIQVEAVFSVLVHNDEDPQNTGNTLQLGEMG</sequence>
<dbReference type="InterPro" id="IPR039859">
    <property type="entry name" value="PFA4/ZDH16/20/ERF2-like"/>
</dbReference>
<evidence type="ECO:0000313" key="13">
    <source>
        <dbReference type="Proteomes" id="UP000224006"/>
    </source>
</evidence>
<dbReference type="PROSITE" id="PS50216">
    <property type="entry name" value="DHHC"/>
    <property type="match status" value="1"/>
</dbReference>
<keyword evidence="7" id="KW-0175">Coiled coil</keyword>
<dbReference type="OrthoDB" id="332945at2759"/>
<feature type="transmembrane region" description="Helical" evidence="9">
    <location>
        <begin position="57"/>
        <end position="76"/>
    </location>
</feature>
<keyword evidence="13" id="KW-1185">Reference proteome</keyword>
<evidence type="ECO:0000256" key="8">
    <source>
        <dbReference type="SAM" id="MobiDB-lite"/>
    </source>
</evidence>
<dbReference type="Pfam" id="PF14703">
    <property type="entry name" value="PHM7_cyt"/>
    <property type="match status" value="1"/>
</dbReference>
<evidence type="ECO:0000256" key="3">
    <source>
        <dbReference type="ARBA" id="ARBA00022692"/>
    </source>
</evidence>
<evidence type="ECO:0000256" key="9">
    <source>
        <dbReference type="SAM" id="Phobius"/>
    </source>
</evidence>